<dbReference type="GO" id="GO:0016024">
    <property type="term" value="P:CDP-diacylglycerol biosynthetic process"/>
    <property type="evidence" value="ECO:0007669"/>
    <property type="project" value="UniProtKB-UniPathway"/>
</dbReference>
<comment type="catalytic activity">
    <reaction evidence="1 18">
        <text>a 1,2-diacyl-sn-glycero-3-phosphate + CTP + H(+) = a CDP-1,2-diacyl-sn-glycerol + diphosphate</text>
        <dbReference type="Rhea" id="RHEA:16229"/>
        <dbReference type="ChEBI" id="CHEBI:15378"/>
        <dbReference type="ChEBI" id="CHEBI:33019"/>
        <dbReference type="ChEBI" id="CHEBI:37563"/>
        <dbReference type="ChEBI" id="CHEBI:58332"/>
        <dbReference type="ChEBI" id="CHEBI:58608"/>
        <dbReference type="EC" id="2.7.7.41"/>
    </reaction>
</comment>
<comment type="pathway">
    <text evidence="3 18">Phospholipid metabolism; CDP-diacylglycerol biosynthesis; CDP-diacylglycerol from sn-glycerol 3-phosphate: step 3/3.</text>
</comment>
<evidence type="ECO:0000256" key="4">
    <source>
        <dbReference type="ARBA" id="ARBA00005189"/>
    </source>
</evidence>
<feature type="transmembrane region" description="Helical" evidence="19">
    <location>
        <begin position="190"/>
        <end position="209"/>
    </location>
</feature>
<evidence type="ECO:0000256" key="9">
    <source>
        <dbReference type="ARBA" id="ARBA00022516"/>
    </source>
</evidence>
<organism evidence="20 21">
    <name type="scientific">Roseiflexus castenholzii (strain DSM 13941 / HLO8)</name>
    <dbReference type="NCBI Taxonomy" id="383372"/>
    <lineage>
        <taxon>Bacteria</taxon>
        <taxon>Bacillati</taxon>
        <taxon>Chloroflexota</taxon>
        <taxon>Chloroflexia</taxon>
        <taxon>Chloroflexales</taxon>
        <taxon>Roseiflexineae</taxon>
        <taxon>Roseiflexaceae</taxon>
        <taxon>Roseiflexus</taxon>
    </lineage>
</organism>
<evidence type="ECO:0000256" key="18">
    <source>
        <dbReference type="RuleBase" id="RU003938"/>
    </source>
</evidence>
<dbReference type="UniPathway" id="UPA00557">
    <property type="reaction ID" value="UER00614"/>
</dbReference>
<sequence length="282" mass="29447">MVQRVLSAVVLLPLVVVCVWWGFWPFTALVVAAAVVGLSELYAAFHHGGYQANQALGIVLMALVLGAMIVRATTGVDLLAPALALMVMISLAACASRHTLHGAVAEWALTLGGALYMGSLMGFLILLRALETPPLSGGLLAPLQPQPGAAWMTLALMATWGQDVFAYFVGKRWGRRKMAPSLSPRKTWEGAAGGMLGALAGAFLSWVLFGLPLSLWATALVGIIAGVAGPIGDLSESFIKRQAGLKDAGSLIPGHGGILDRIDSVLFSAPAIYIVLLILVQG</sequence>
<accession>A7NQW7</accession>
<keyword evidence="16" id="KW-0594">Phospholipid biosynthesis</keyword>
<dbReference type="PANTHER" id="PTHR46382:SF1">
    <property type="entry name" value="PHOSPHATIDATE CYTIDYLYLTRANSFERASE"/>
    <property type="match status" value="1"/>
</dbReference>
<feature type="transmembrane region" description="Helical" evidence="19">
    <location>
        <begin position="52"/>
        <end position="72"/>
    </location>
</feature>
<comment type="subcellular location">
    <subcellularLocation>
        <location evidence="2">Cell membrane</location>
        <topology evidence="2">Multi-pass membrane protein</topology>
    </subcellularLocation>
</comment>
<evidence type="ECO:0000256" key="8">
    <source>
        <dbReference type="ARBA" id="ARBA00022475"/>
    </source>
</evidence>
<dbReference type="EMBL" id="CP000804">
    <property type="protein sequence ID" value="ABU59963.1"/>
    <property type="molecule type" value="Genomic_DNA"/>
</dbReference>
<feature type="transmembrane region" description="Helical" evidence="19">
    <location>
        <begin position="5"/>
        <end position="23"/>
    </location>
</feature>
<evidence type="ECO:0000256" key="3">
    <source>
        <dbReference type="ARBA" id="ARBA00005119"/>
    </source>
</evidence>
<dbReference type="PROSITE" id="PS01315">
    <property type="entry name" value="CDS"/>
    <property type="match status" value="1"/>
</dbReference>
<evidence type="ECO:0000256" key="14">
    <source>
        <dbReference type="ARBA" id="ARBA00023098"/>
    </source>
</evidence>
<keyword evidence="13 19" id="KW-1133">Transmembrane helix</keyword>
<evidence type="ECO:0000256" key="10">
    <source>
        <dbReference type="ARBA" id="ARBA00022679"/>
    </source>
</evidence>
<evidence type="ECO:0000256" key="1">
    <source>
        <dbReference type="ARBA" id="ARBA00001698"/>
    </source>
</evidence>
<protein>
    <recommendedName>
        <fullName evidence="7 18">Phosphatidate cytidylyltransferase</fullName>
        <ecNumber evidence="6 18">2.7.7.41</ecNumber>
    </recommendedName>
</protein>
<evidence type="ECO:0000256" key="19">
    <source>
        <dbReference type="SAM" id="Phobius"/>
    </source>
</evidence>
<keyword evidence="15 19" id="KW-0472">Membrane</keyword>
<name>A7NQW7_ROSCS</name>
<evidence type="ECO:0000256" key="5">
    <source>
        <dbReference type="ARBA" id="ARBA00010185"/>
    </source>
</evidence>
<keyword evidence="10 18" id="KW-0808">Transferase</keyword>
<evidence type="ECO:0000256" key="12">
    <source>
        <dbReference type="ARBA" id="ARBA00022695"/>
    </source>
</evidence>
<evidence type="ECO:0000256" key="6">
    <source>
        <dbReference type="ARBA" id="ARBA00012487"/>
    </source>
</evidence>
<dbReference type="OrthoDB" id="9799199at2"/>
<feature type="transmembrane region" description="Helical" evidence="19">
    <location>
        <begin position="215"/>
        <end position="232"/>
    </location>
</feature>
<evidence type="ECO:0000256" key="13">
    <source>
        <dbReference type="ARBA" id="ARBA00022989"/>
    </source>
</evidence>
<dbReference type="STRING" id="383372.Rcas_3930"/>
<evidence type="ECO:0000256" key="17">
    <source>
        <dbReference type="ARBA" id="ARBA00023264"/>
    </source>
</evidence>
<dbReference type="Pfam" id="PF01148">
    <property type="entry name" value="CTP_transf_1"/>
    <property type="match status" value="1"/>
</dbReference>
<feature type="transmembrane region" description="Helical" evidence="19">
    <location>
        <begin position="29"/>
        <end position="45"/>
    </location>
</feature>
<keyword evidence="11 18" id="KW-0812">Transmembrane</keyword>
<keyword evidence="9" id="KW-0444">Lipid biosynthesis</keyword>
<evidence type="ECO:0000313" key="21">
    <source>
        <dbReference type="Proteomes" id="UP000000263"/>
    </source>
</evidence>
<keyword evidence="12 18" id="KW-0548">Nucleotidyltransferase</keyword>
<evidence type="ECO:0000256" key="2">
    <source>
        <dbReference type="ARBA" id="ARBA00004651"/>
    </source>
</evidence>
<feature type="transmembrane region" description="Helical" evidence="19">
    <location>
        <begin position="107"/>
        <end position="129"/>
    </location>
</feature>
<reference evidence="20 21" key="1">
    <citation type="submission" date="2007-08" db="EMBL/GenBank/DDBJ databases">
        <title>Complete sequence of Roseiflexus castenholzii DSM 13941.</title>
        <authorList>
            <consortium name="US DOE Joint Genome Institute"/>
            <person name="Copeland A."/>
            <person name="Lucas S."/>
            <person name="Lapidus A."/>
            <person name="Barry K."/>
            <person name="Glavina del Rio T."/>
            <person name="Dalin E."/>
            <person name="Tice H."/>
            <person name="Pitluck S."/>
            <person name="Thompson L.S."/>
            <person name="Brettin T."/>
            <person name="Bruce D."/>
            <person name="Detter J.C."/>
            <person name="Han C."/>
            <person name="Tapia R."/>
            <person name="Schmutz J."/>
            <person name="Larimer F."/>
            <person name="Land M."/>
            <person name="Hauser L."/>
            <person name="Kyrpides N."/>
            <person name="Mikhailova N."/>
            <person name="Bryant D.A."/>
            <person name="Hanada S."/>
            <person name="Tsukatani Y."/>
            <person name="Richardson P."/>
        </authorList>
    </citation>
    <scope>NUCLEOTIDE SEQUENCE [LARGE SCALE GENOMIC DNA]</scope>
    <source>
        <strain evidence="21">DSM 13941 / HLO8</strain>
    </source>
</reference>
<dbReference type="KEGG" id="rca:Rcas_3930"/>
<comment type="similarity">
    <text evidence="5 18">Belongs to the CDS family.</text>
</comment>
<dbReference type="GO" id="GO:0005886">
    <property type="term" value="C:plasma membrane"/>
    <property type="evidence" value="ECO:0007669"/>
    <property type="project" value="UniProtKB-SubCell"/>
</dbReference>
<keyword evidence="21" id="KW-1185">Reference proteome</keyword>
<dbReference type="RefSeq" id="WP_012122386.1">
    <property type="nucleotide sequence ID" value="NC_009767.1"/>
</dbReference>
<comment type="pathway">
    <text evidence="4">Lipid metabolism.</text>
</comment>
<evidence type="ECO:0000256" key="16">
    <source>
        <dbReference type="ARBA" id="ARBA00023209"/>
    </source>
</evidence>
<dbReference type="AlphaFoldDB" id="A7NQW7"/>
<evidence type="ECO:0000256" key="15">
    <source>
        <dbReference type="ARBA" id="ARBA00023136"/>
    </source>
</evidence>
<keyword evidence="14" id="KW-0443">Lipid metabolism</keyword>
<feature type="transmembrane region" description="Helical" evidence="19">
    <location>
        <begin position="262"/>
        <end position="280"/>
    </location>
</feature>
<dbReference type="GO" id="GO:0004605">
    <property type="term" value="F:phosphatidate cytidylyltransferase activity"/>
    <property type="evidence" value="ECO:0007669"/>
    <property type="project" value="UniProtKB-EC"/>
</dbReference>
<dbReference type="HOGENOM" id="CLU_037294_3_3_0"/>
<dbReference type="EC" id="2.7.7.41" evidence="6 18"/>
<proteinExistence type="inferred from homology"/>
<keyword evidence="17" id="KW-1208">Phospholipid metabolism</keyword>
<dbReference type="Proteomes" id="UP000000263">
    <property type="component" value="Chromosome"/>
</dbReference>
<feature type="transmembrane region" description="Helical" evidence="19">
    <location>
        <begin position="78"/>
        <end position="95"/>
    </location>
</feature>
<gene>
    <name evidence="20" type="ordered locus">Rcas_3930</name>
</gene>
<dbReference type="eggNOG" id="COG0575">
    <property type="taxonomic scope" value="Bacteria"/>
</dbReference>
<dbReference type="PANTHER" id="PTHR46382">
    <property type="entry name" value="PHOSPHATIDATE CYTIDYLYLTRANSFERASE"/>
    <property type="match status" value="1"/>
</dbReference>
<keyword evidence="8" id="KW-1003">Cell membrane</keyword>
<dbReference type="InterPro" id="IPR000374">
    <property type="entry name" value="PC_trans"/>
</dbReference>
<evidence type="ECO:0000313" key="20">
    <source>
        <dbReference type="EMBL" id="ABU59963.1"/>
    </source>
</evidence>
<feature type="transmembrane region" description="Helical" evidence="19">
    <location>
        <begin position="149"/>
        <end position="169"/>
    </location>
</feature>
<evidence type="ECO:0000256" key="7">
    <source>
        <dbReference type="ARBA" id="ARBA00019373"/>
    </source>
</evidence>
<evidence type="ECO:0000256" key="11">
    <source>
        <dbReference type="ARBA" id="ARBA00022692"/>
    </source>
</evidence>